<dbReference type="GO" id="GO:0005886">
    <property type="term" value="C:plasma membrane"/>
    <property type="evidence" value="ECO:0007669"/>
    <property type="project" value="TreeGrafter"/>
</dbReference>
<feature type="domain" description="Arrestin-like N-terminal" evidence="2">
    <location>
        <begin position="4"/>
        <end position="177"/>
    </location>
</feature>
<gene>
    <name evidence="3" type="ORF">FGG08_002635</name>
</gene>
<protein>
    <recommendedName>
        <fullName evidence="2">Arrestin-like N-terminal domain-containing protein</fullName>
    </recommendedName>
</protein>
<evidence type="ECO:0000256" key="1">
    <source>
        <dbReference type="SAM" id="MobiDB-lite"/>
    </source>
</evidence>
<evidence type="ECO:0000259" key="2">
    <source>
        <dbReference type="Pfam" id="PF00339"/>
    </source>
</evidence>
<dbReference type="GO" id="GO:0070086">
    <property type="term" value="P:ubiquitin-dependent endocytosis"/>
    <property type="evidence" value="ECO:0007669"/>
    <property type="project" value="TreeGrafter"/>
</dbReference>
<dbReference type="AlphaFoldDB" id="A0A9P8KZ00"/>
<dbReference type="PANTHER" id="PTHR11188">
    <property type="entry name" value="ARRESTIN DOMAIN CONTAINING PROTEIN"/>
    <property type="match status" value="1"/>
</dbReference>
<sequence length="517" mass="57132">MPPVRIQLDQPHIHFTNLDFITGKIALSLFNDEAIAQIIVKLEGESMSRLVAPQLDNTNKRKSETEIHKLLYKTQVVFPSEEIQRQKTSAGGFTLRPGEYQYPFNFKIPINNNCSPINSVYTNLNFVGPRVEIAKNTEKHVKRTLPPSLSGIAGEAEIRYYVKVTVVRPQFYRENYRHHVNFKFFPIEPPRPPQIRGEAYARRPAQFATALSPIPRKKSLFESFRKETPATPNGPPPRFQVDARLPHPSILTCNEAVPLQILVKKLSESPGAPFLSMLHIELIGYTQVKAHDLHKTESTSWIVLTHSNLAIPVGNVNDPINSETRLDPKLWDGIPLPNSVAPTFETCNISRFYELEVRVGLSYGPPGNIKPQIIVLPFRMPVQVFSGIAPPLALLKATARTQNTGMLSPPSSTPSFPISPLSSSSNDRPITPGTPLQPISPLYANRPQPIGETTNDYSNGPLVGYVGAGGDVAPPSYEDAMADEIGPVDGPRRDYSQQTETESSKTGGAVGSGRLFP</sequence>
<feature type="compositionally biased region" description="Polar residues" evidence="1">
    <location>
        <begin position="496"/>
        <end position="506"/>
    </location>
</feature>
<feature type="region of interest" description="Disordered" evidence="1">
    <location>
        <begin position="404"/>
        <end position="457"/>
    </location>
</feature>
<feature type="compositionally biased region" description="Low complexity" evidence="1">
    <location>
        <begin position="408"/>
        <end position="425"/>
    </location>
</feature>
<dbReference type="GO" id="GO:0005829">
    <property type="term" value="C:cytosol"/>
    <property type="evidence" value="ECO:0007669"/>
    <property type="project" value="TreeGrafter"/>
</dbReference>
<reference evidence="3" key="1">
    <citation type="submission" date="2021-03" db="EMBL/GenBank/DDBJ databases">
        <title>Comparative genomics and phylogenomic investigation of the class Geoglossomycetes provide insights into ecological specialization and systematics.</title>
        <authorList>
            <person name="Melie T."/>
            <person name="Pirro S."/>
            <person name="Miller A.N."/>
            <person name="Quandt A."/>
        </authorList>
    </citation>
    <scope>NUCLEOTIDE SEQUENCE</scope>
    <source>
        <strain evidence="3">GBOQ0MN5Z8</strain>
    </source>
</reference>
<proteinExistence type="predicted"/>
<dbReference type="Gene3D" id="2.60.40.640">
    <property type="match status" value="1"/>
</dbReference>
<keyword evidence="4" id="KW-1185">Reference proteome</keyword>
<comment type="caution">
    <text evidence="3">The sequence shown here is derived from an EMBL/GenBank/DDBJ whole genome shotgun (WGS) entry which is preliminary data.</text>
</comment>
<dbReference type="PANTHER" id="PTHR11188:SF166">
    <property type="entry name" value="ARRESTIN (OR S-ANTIGEN), N-TERMINAL DOMAIN PROTEIN (AFU_ORTHOLOGUE AFUA_7G02050)"/>
    <property type="match status" value="1"/>
</dbReference>
<dbReference type="Pfam" id="PF00339">
    <property type="entry name" value="Arrestin_N"/>
    <property type="match status" value="1"/>
</dbReference>
<evidence type="ECO:0000313" key="4">
    <source>
        <dbReference type="Proteomes" id="UP000698800"/>
    </source>
</evidence>
<dbReference type="InterPro" id="IPR014752">
    <property type="entry name" value="Arrestin-like_C"/>
</dbReference>
<organism evidence="3 4">
    <name type="scientific">Glutinoglossum americanum</name>
    <dbReference type="NCBI Taxonomy" id="1670608"/>
    <lineage>
        <taxon>Eukaryota</taxon>
        <taxon>Fungi</taxon>
        <taxon>Dikarya</taxon>
        <taxon>Ascomycota</taxon>
        <taxon>Pezizomycotina</taxon>
        <taxon>Geoglossomycetes</taxon>
        <taxon>Geoglossales</taxon>
        <taxon>Geoglossaceae</taxon>
        <taxon>Glutinoglossum</taxon>
    </lineage>
</organism>
<dbReference type="CDD" id="cd22952">
    <property type="entry name" value="ART10-like"/>
    <property type="match status" value="1"/>
</dbReference>
<feature type="region of interest" description="Disordered" evidence="1">
    <location>
        <begin position="470"/>
        <end position="517"/>
    </location>
</feature>
<name>A0A9P8KZ00_9PEZI</name>
<dbReference type="GO" id="GO:0030674">
    <property type="term" value="F:protein-macromolecule adaptor activity"/>
    <property type="evidence" value="ECO:0007669"/>
    <property type="project" value="TreeGrafter"/>
</dbReference>
<dbReference type="GO" id="GO:0031625">
    <property type="term" value="F:ubiquitin protein ligase binding"/>
    <property type="evidence" value="ECO:0007669"/>
    <property type="project" value="TreeGrafter"/>
</dbReference>
<dbReference type="OrthoDB" id="3365616at2759"/>
<dbReference type="EMBL" id="JAGHQL010000041">
    <property type="protein sequence ID" value="KAH0543027.1"/>
    <property type="molecule type" value="Genomic_DNA"/>
</dbReference>
<evidence type="ECO:0000313" key="3">
    <source>
        <dbReference type="EMBL" id="KAH0543027.1"/>
    </source>
</evidence>
<accession>A0A9P8KZ00</accession>
<dbReference type="InterPro" id="IPR011021">
    <property type="entry name" value="Arrestin-like_N"/>
</dbReference>
<dbReference type="InterPro" id="IPR050357">
    <property type="entry name" value="Arrestin_domain-protein"/>
</dbReference>
<dbReference type="Proteomes" id="UP000698800">
    <property type="component" value="Unassembled WGS sequence"/>
</dbReference>